<evidence type="ECO:0000256" key="1">
    <source>
        <dbReference type="PIRNR" id="PIRNR029826"/>
    </source>
</evidence>
<keyword evidence="1" id="KW-0378">Hydrolase</keyword>
<dbReference type="InterPro" id="IPR025984">
    <property type="entry name" value="DCTPP"/>
</dbReference>
<dbReference type="GO" id="GO:0005829">
    <property type="term" value="C:cytosol"/>
    <property type="evidence" value="ECO:0007669"/>
    <property type="project" value="UniProtKB-SubCell"/>
</dbReference>
<name>A0A8C4R1I7_EPTBU</name>
<evidence type="ECO:0000256" key="2">
    <source>
        <dbReference type="SAM" id="MobiDB-lite"/>
    </source>
</evidence>
<dbReference type="PANTHER" id="PTHR46523">
    <property type="entry name" value="DCTP PYROPHOSPHATASE 1"/>
    <property type="match status" value="1"/>
</dbReference>
<dbReference type="CDD" id="cd11537">
    <property type="entry name" value="NTP-PPase_RS21-C6_like"/>
    <property type="match status" value="1"/>
</dbReference>
<evidence type="ECO:0000313" key="4">
    <source>
        <dbReference type="Proteomes" id="UP000694388"/>
    </source>
</evidence>
<evidence type="ECO:0000313" key="3">
    <source>
        <dbReference type="Ensembl" id="ENSEBUP00000023775.1"/>
    </source>
</evidence>
<dbReference type="AlphaFoldDB" id="A0A8C4R1I7"/>
<comment type="cofactor">
    <cofactor evidence="1">
        <name>Mg(2+)</name>
        <dbReference type="ChEBI" id="CHEBI:18420"/>
    </cofactor>
</comment>
<feature type="region of interest" description="Disordered" evidence="2">
    <location>
        <begin position="105"/>
        <end position="135"/>
    </location>
</feature>
<comment type="catalytic activity">
    <reaction evidence="1">
        <text>dCTP + H2O = dCMP + diphosphate + H(+)</text>
        <dbReference type="Rhea" id="RHEA:22636"/>
        <dbReference type="ChEBI" id="CHEBI:15377"/>
        <dbReference type="ChEBI" id="CHEBI:15378"/>
        <dbReference type="ChEBI" id="CHEBI:33019"/>
        <dbReference type="ChEBI" id="CHEBI:57566"/>
        <dbReference type="ChEBI" id="CHEBI:61481"/>
        <dbReference type="EC" id="3.6.1.12"/>
    </reaction>
</comment>
<dbReference type="InterPro" id="IPR052555">
    <property type="entry name" value="dCTP_Pyrophosphatase"/>
</dbReference>
<dbReference type="Ensembl" id="ENSEBUT00000024346.1">
    <property type="protein sequence ID" value="ENSEBUP00000023775.1"/>
    <property type="gene ID" value="ENSEBUG00000014634.1"/>
</dbReference>
<comment type="subcellular location">
    <subcellularLocation>
        <location evidence="1">Cytoplasm</location>
        <location evidence="1">Cytosol</location>
    </subcellularLocation>
</comment>
<dbReference type="PANTHER" id="PTHR46523:SF1">
    <property type="entry name" value="DCTP PYROPHOSPHATASE 1"/>
    <property type="match status" value="1"/>
</dbReference>
<organism evidence="3 4">
    <name type="scientific">Eptatretus burgeri</name>
    <name type="common">Inshore hagfish</name>
    <dbReference type="NCBI Taxonomy" id="7764"/>
    <lineage>
        <taxon>Eukaryota</taxon>
        <taxon>Metazoa</taxon>
        <taxon>Chordata</taxon>
        <taxon>Craniata</taxon>
        <taxon>Vertebrata</taxon>
        <taxon>Cyclostomata</taxon>
        <taxon>Myxini</taxon>
        <taxon>Myxiniformes</taxon>
        <taxon>Myxinidae</taxon>
        <taxon>Eptatretinae</taxon>
        <taxon>Eptatretus</taxon>
    </lineage>
</organism>
<feature type="compositionally biased region" description="Basic and acidic residues" evidence="2">
    <location>
        <begin position="105"/>
        <end position="114"/>
    </location>
</feature>
<proteinExistence type="predicted"/>
<dbReference type="PIRSF" id="PIRSF029826">
    <property type="entry name" value="UCP029826_pph"/>
    <property type="match status" value="1"/>
</dbReference>
<dbReference type="Gene3D" id="1.10.287.1080">
    <property type="entry name" value="MazG-like"/>
    <property type="match status" value="1"/>
</dbReference>
<dbReference type="SUPFAM" id="SSF101386">
    <property type="entry name" value="all-alpha NTP pyrophosphatases"/>
    <property type="match status" value="1"/>
</dbReference>
<dbReference type="GO" id="GO:0042262">
    <property type="term" value="P:DNA protection"/>
    <property type="evidence" value="ECO:0007669"/>
    <property type="project" value="UniProtKB-UniRule"/>
</dbReference>
<keyword evidence="1" id="KW-0963">Cytoplasm</keyword>
<keyword evidence="4" id="KW-1185">Reference proteome</keyword>
<dbReference type="GeneTree" id="ENSGT00390000017709"/>
<comment type="function">
    <text evidence="1">Hydrolyzes deoxynucleoside triphosphates (dNTPs) to the corresponding nucleoside monophosphates. Has a strong preference for dCTP and its analogs including 5-iodo-dCTP and 5-methyl-dCTP for which it may even have a higher efficiency. May protect DNA or RNA against the incorporation of these genotoxic nucleotide analogs through their catabolism.</text>
</comment>
<dbReference type="GO" id="GO:0047840">
    <property type="term" value="F:dCTP diphosphatase activity"/>
    <property type="evidence" value="ECO:0007669"/>
    <property type="project" value="UniProtKB-UniRule"/>
</dbReference>
<keyword evidence="1" id="KW-0479">Metal-binding</keyword>
<dbReference type="Proteomes" id="UP000694388">
    <property type="component" value="Unplaced"/>
</dbReference>
<protein>
    <recommendedName>
        <fullName evidence="1">dCTP pyrophosphatase 1</fullName>
        <ecNumber evidence="1">3.6.1.12</ecNumber>
    </recommendedName>
</protein>
<accession>A0A8C4R1I7</accession>
<comment type="subunit">
    <text evidence="1">Homotetramer.</text>
</comment>
<sequence length="135" mass="15608">MEEIVRRRQTEFTAERDWERFHKPRSLLLALVGEVGELAELFQWKEEVLPGLPGWRPQERARVADELADVLIYLTELAAVCHVDLPRAVLTKMAQNACKYPAEKVRGSSKKYNEYTEEQNAQDPKLETQQEVPGE</sequence>
<dbReference type="Pfam" id="PF12643">
    <property type="entry name" value="MazG-like"/>
    <property type="match status" value="1"/>
</dbReference>
<dbReference type="GO" id="GO:0006253">
    <property type="term" value="P:dCTP catabolic process"/>
    <property type="evidence" value="ECO:0007669"/>
    <property type="project" value="UniProtKB-UniRule"/>
</dbReference>
<reference evidence="3" key="1">
    <citation type="submission" date="2025-08" db="UniProtKB">
        <authorList>
            <consortium name="Ensembl"/>
        </authorList>
    </citation>
    <scope>IDENTIFICATION</scope>
</reference>
<reference evidence="3" key="2">
    <citation type="submission" date="2025-09" db="UniProtKB">
        <authorList>
            <consortium name="Ensembl"/>
        </authorList>
    </citation>
    <scope>IDENTIFICATION</scope>
</reference>
<dbReference type="EC" id="3.6.1.12" evidence="1"/>
<dbReference type="GO" id="GO:0000287">
    <property type="term" value="F:magnesium ion binding"/>
    <property type="evidence" value="ECO:0007669"/>
    <property type="project" value="UniProtKB-UniRule"/>
</dbReference>
<keyword evidence="1" id="KW-0460">Magnesium</keyword>
<dbReference type="OMA" id="IRDNNDW"/>
<feature type="compositionally biased region" description="Polar residues" evidence="2">
    <location>
        <begin position="118"/>
        <end position="135"/>
    </location>
</feature>